<reference evidence="1" key="1">
    <citation type="submission" date="2022-11" db="EMBL/GenBank/DDBJ databases">
        <authorList>
            <person name="Petersen C."/>
        </authorList>
    </citation>
    <scope>NUCLEOTIDE SEQUENCE</scope>
    <source>
        <strain evidence="1">IBT 23319</strain>
    </source>
</reference>
<organism evidence="1 2">
    <name type="scientific">Penicillium citrinum</name>
    <dbReference type="NCBI Taxonomy" id="5077"/>
    <lineage>
        <taxon>Eukaryota</taxon>
        <taxon>Fungi</taxon>
        <taxon>Dikarya</taxon>
        <taxon>Ascomycota</taxon>
        <taxon>Pezizomycotina</taxon>
        <taxon>Eurotiomycetes</taxon>
        <taxon>Eurotiomycetidae</taxon>
        <taxon>Eurotiales</taxon>
        <taxon>Aspergillaceae</taxon>
        <taxon>Penicillium</taxon>
    </lineage>
</organism>
<dbReference type="Proteomes" id="UP001147733">
    <property type="component" value="Unassembled WGS sequence"/>
</dbReference>
<dbReference type="Gene3D" id="3.30.450.30">
    <property type="entry name" value="Dynein light chain 2a, cytoplasmic"/>
    <property type="match status" value="1"/>
</dbReference>
<dbReference type="AlphaFoldDB" id="A0A9W9NM51"/>
<evidence type="ECO:0000313" key="2">
    <source>
        <dbReference type="Proteomes" id="UP001147733"/>
    </source>
</evidence>
<dbReference type="EMBL" id="JAPQKT010000009">
    <property type="protein sequence ID" value="KAJ5221198.1"/>
    <property type="molecule type" value="Genomic_DNA"/>
</dbReference>
<evidence type="ECO:0000313" key="1">
    <source>
        <dbReference type="EMBL" id="KAJ5221198.1"/>
    </source>
</evidence>
<sequence>MGLKMAEFESFPVSNLFHSPDRSSRTDPPFLPYWARCRTQYAQNLLDSSNEPIEYDHNDEDYSDNCFFFPEDCSWTPPKDWTVEAHFQHRKDLPDTSVGPHPRTIADATGSMIPGLPDIKMLDSEALGDLLEDNLSPPEITTILVFATNGAVFAYGSTLSSRQLRNLSATYGAAYTCYAKNASSGNLTGVNPASHPSSYVTAQSMSLGDVGSIVFELDDSVAVVTRIADKVLLAAVGPSKPDADLAMLGEMGLHRVMEAMAMLRMGQETAIALLRHHPHLTPPARDGKHDAQHEIDRSVELARLASLNLSASPSVLLALESKCAALGRFLGQKLDDLDSPEDF</sequence>
<keyword evidence="2" id="KW-1185">Reference proteome</keyword>
<accession>A0A9W9NM51</accession>
<name>A0A9W9NM51_PENCI</name>
<dbReference type="GeneID" id="81388157"/>
<dbReference type="OrthoDB" id="4525340at2759"/>
<dbReference type="RefSeq" id="XP_056496121.1">
    <property type="nucleotide sequence ID" value="XM_056648990.1"/>
</dbReference>
<protein>
    <submittedName>
        <fullName evidence="1">Uncharacterized protein</fullName>
    </submittedName>
</protein>
<gene>
    <name evidence="1" type="ORF">N7469_010085</name>
</gene>
<proteinExistence type="predicted"/>
<comment type="caution">
    <text evidence="1">The sequence shown here is derived from an EMBL/GenBank/DDBJ whole genome shotgun (WGS) entry which is preliminary data.</text>
</comment>
<reference evidence="1" key="2">
    <citation type="journal article" date="2023" name="IMA Fungus">
        <title>Comparative genomic study of the Penicillium genus elucidates a diverse pangenome and 15 lateral gene transfer events.</title>
        <authorList>
            <person name="Petersen C."/>
            <person name="Sorensen T."/>
            <person name="Nielsen M.R."/>
            <person name="Sondergaard T.E."/>
            <person name="Sorensen J.L."/>
            <person name="Fitzpatrick D.A."/>
            <person name="Frisvad J.C."/>
            <person name="Nielsen K.L."/>
        </authorList>
    </citation>
    <scope>NUCLEOTIDE SEQUENCE</scope>
    <source>
        <strain evidence="1">IBT 23319</strain>
    </source>
</reference>